<dbReference type="PROSITE" id="PS50011">
    <property type="entry name" value="PROTEIN_KINASE_DOM"/>
    <property type="match status" value="1"/>
</dbReference>
<dbReference type="GO" id="GO:0032991">
    <property type="term" value="C:protein-containing complex"/>
    <property type="evidence" value="ECO:0007669"/>
    <property type="project" value="UniProtKB-ARBA"/>
</dbReference>
<feature type="region of interest" description="Disordered" evidence="5">
    <location>
        <begin position="384"/>
        <end position="405"/>
    </location>
</feature>
<keyword evidence="4" id="KW-0137">Centromere</keyword>
<dbReference type="OrthoDB" id="248495at2759"/>
<gene>
    <name evidence="7" type="ORF">ONB1V03_LOCUS7113</name>
</gene>
<dbReference type="GO" id="GO:0004672">
    <property type="term" value="F:protein kinase activity"/>
    <property type="evidence" value="ECO:0007669"/>
    <property type="project" value="InterPro"/>
</dbReference>
<dbReference type="GO" id="GO:0007094">
    <property type="term" value="P:mitotic spindle assembly checkpoint signaling"/>
    <property type="evidence" value="ECO:0007669"/>
    <property type="project" value="InterPro"/>
</dbReference>
<feature type="compositionally biased region" description="Low complexity" evidence="5">
    <location>
        <begin position="387"/>
        <end position="405"/>
    </location>
</feature>
<dbReference type="EMBL" id="OC918306">
    <property type="protein sequence ID" value="CAD7649127.1"/>
    <property type="molecule type" value="Genomic_DNA"/>
</dbReference>
<dbReference type="AlphaFoldDB" id="A0A7R9LYP6"/>
<dbReference type="Gene3D" id="1.10.510.10">
    <property type="entry name" value="Transferase(Phosphotransferase) domain 1"/>
    <property type="match status" value="1"/>
</dbReference>
<keyword evidence="8" id="KW-1185">Reference proteome</keyword>
<evidence type="ECO:0000256" key="4">
    <source>
        <dbReference type="ARBA" id="ARBA00023328"/>
    </source>
</evidence>
<feature type="domain" description="Protein kinase" evidence="6">
    <location>
        <begin position="469"/>
        <end position="790"/>
    </location>
</feature>
<dbReference type="SUPFAM" id="SSF56112">
    <property type="entry name" value="Protein kinase-like (PK-like)"/>
    <property type="match status" value="1"/>
</dbReference>
<feature type="compositionally biased region" description="Polar residues" evidence="5">
    <location>
        <begin position="246"/>
        <end position="256"/>
    </location>
</feature>
<dbReference type="GO" id="GO:0005634">
    <property type="term" value="C:nucleus"/>
    <property type="evidence" value="ECO:0007669"/>
    <property type="project" value="TreeGrafter"/>
</dbReference>
<dbReference type="PROSITE" id="PS00108">
    <property type="entry name" value="PROTEIN_KINASE_ST"/>
    <property type="match status" value="1"/>
</dbReference>
<dbReference type="EMBL" id="CAJPVJ010003481">
    <property type="protein sequence ID" value="CAG2167616.1"/>
    <property type="molecule type" value="Genomic_DNA"/>
</dbReference>
<feature type="compositionally biased region" description="Basic and acidic residues" evidence="5">
    <location>
        <begin position="86"/>
        <end position="101"/>
    </location>
</feature>
<keyword evidence="3" id="KW-0995">Kinetochore</keyword>
<sequence length="790" mass="88222">MQNNENDSSQVLSTAGGRRALKQRSTILKTIEPNCGKPMAKTTRATKSNPKAKHVSSAGSGGQPKDQKSEKDSESQPNARPVAKVEPNRESDNDNHADSVVKPKTRNPNSPLIARFERPDPKKRFYFSEQLLYPGGNEEFCFEEIRGRKWMAKMKGEEEERRREEEALKNAKLEEEVANLRLQVQQLLSSQQISRQPPRNTQQTAPTIVAKPARQQKPSNTVPTPLPEPKLVTQDSHSPLPPYSAGSESSANSPDNASKAALSMMRDLWNGTLATTATDLGHNNTKPIDENLQKKENFLIYADTTLGFKSDAKPRESIAFDYTIALPNNEDSFIAKTSCSSTPMAERMKRMSLNADALQALQANVNFVGGLTAKLSPIIETSREYNSKSSSSSSGTMSTTGGASALSRRQRALSGAVEPVDPFDAYLLTQLLHSLPEPIDARKGLFRVKKALPKIKPKQTLVKLGADTYLVDRLIATGAYAQVYAAQIEDTGDSVDSDETGGSTAFSKFISQKWFALKVAKQANEWEFYVCDELQRRLSRSKCLPDIELSVMSTNPSVMFKDGCVLVDEFVPNGTLIDVVNACKLQDKPFPKSLIAYFSLELILIVQQIHKNLIIHADIKPDNILVLNFPIREDINTVLKRTTSLKLIDFGRAIDLKLFPEGTVFNVNVKTKGSQCCEMLDSKPWTFQTDWFGVLDCIHVMLFGDYIKVRKNQVNNSWEIVEKFKRYHMSDLWAPLFNTLLNIPSCEQIPDLSPFVDQLNEYIKQNVNQIVRDGNDLEVLCDSVHKKSKK</sequence>
<evidence type="ECO:0000313" key="8">
    <source>
        <dbReference type="Proteomes" id="UP000728032"/>
    </source>
</evidence>
<evidence type="ECO:0000259" key="6">
    <source>
        <dbReference type="PROSITE" id="PS50011"/>
    </source>
</evidence>
<proteinExistence type="predicted"/>
<dbReference type="Gene3D" id="6.10.130.20">
    <property type="match status" value="1"/>
</dbReference>
<feature type="region of interest" description="Disordered" evidence="5">
    <location>
        <begin position="1"/>
        <end position="117"/>
    </location>
</feature>
<feature type="compositionally biased region" description="Low complexity" evidence="5">
    <location>
        <begin position="189"/>
        <end position="199"/>
    </location>
</feature>
<comment type="subcellular location">
    <subcellularLocation>
        <location evidence="1">Chromosome</location>
        <location evidence="1">Centromere</location>
        <location evidence="1">Kinetochore</location>
    </subcellularLocation>
</comment>
<evidence type="ECO:0000256" key="2">
    <source>
        <dbReference type="ARBA" id="ARBA00022454"/>
    </source>
</evidence>
<accession>A0A7R9LYP6</accession>
<organism evidence="7">
    <name type="scientific">Oppiella nova</name>
    <dbReference type="NCBI Taxonomy" id="334625"/>
    <lineage>
        <taxon>Eukaryota</taxon>
        <taxon>Metazoa</taxon>
        <taxon>Ecdysozoa</taxon>
        <taxon>Arthropoda</taxon>
        <taxon>Chelicerata</taxon>
        <taxon>Arachnida</taxon>
        <taxon>Acari</taxon>
        <taxon>Acariformes</taxon>
        <taxon>Sarcoptiformes</taxon>
        <taxon>Oribatida</taxon>
        <taxon>Brachypylina</taxon>
        <taxon>Oppioidea</taxon>
        <taxon>Oppiidae</taxon>
        <taxon>Oppiella</taxon>
    </lineage>
</organism>
<keyword evidence="2" id="KW-0158">Chromosome</keyword>
<name>A0A7R9LYP6_9ACAR</name>
<feature type="region of interest" description="Disordered" evidence="5">
    <location>
        <begin position="189"/>
        <end position="259"/>
    </location>
</feature>
<reference evidence="7" key="1">
    <citation type="submission" date="2020-11" db="EMBL/GenBank/DDBJ databases">
        <authorList>
            <person name="Tran Van P."/>
        </authorList>
    </citation>
    <scope>NUCLEOTIDE SEQUENCE</scope>
</reference>
<dbReference type="GO" id="GO:0051754">
    <property type="term" value="P:meiotic sister chromatid cohesion, centromeric"/>
    <property type="evidence" value="ECO:0007669"/>
    <property type="project" value="TreeGrafter"/>
</dbReference>
<evidence type="ECO:0000313" key="7">
    <source>
        <dbReference type="EMBL" id="CAD7649127.1"/>
    </source>
</evidence>
<evidence type="ECO:0000256" key="3">
    <source>
        <dbReference type="ARBA" id="ARBA00022838"/>
    </source>
</evidence>
<dbReference type="GO" id="GO:0005524">
    <property type="term" value="F:ATP binding"/>
    <property type="evidence" value="ECO:0007669"/>
    <property type="project" value="InterPro"/>
</dbReference>
<dbReference type="Pfam" id="PF00069">
    <property type="entry name" value="Pkinase"/>
    <property type="match status" value="1"/>
</dbReference>
<feature type="compositionally biased region" description="Basic and acidic residues" evidence="5">
    <location>
        <begin position="65"/>
        <end position="74"/>
    </location>
</feature>
<dbReference type="Proteomes" id="UP000728032">
    <property type="component" value="Unassembled WGS sequence"/>
</dbReference>
<dbReference type="PANTHER" id="PTHR14030">
    <property type="entry name" value="MITOTIC CHECKPOINT SERINE/THREONINE-PROTEIN KINASE BUB1"/>
    <property type="match status" value="1"/>
</dbReference>
<dbReference type="GO" id="GO:0000776">
    <property type="term" value="C:kinetochore"/>
    <property type="evidence" value="ECO:0007669"/>
    <property type="project" value="UniProtKB-KW"/>
</dbReference>
<dbReference type="InterPro" id="IPR011009">
    <property type="entry name" value="Kinase-like_dom_sf"/>
</dbReference>
<feature type="compositionally biased region" description="Polar residues" evidence="5">
    <location>
        <begin position="1"/>
        <end position="13"/>
    </location>
</feature>
<evidence type="ECO:0000256" key="5">
    <source>
        <dbReference type="SAM" id="MobiDB-lite"/>
    </source>
</evidence>
<dbReference type="InterPro" id="IPR008271">
    <property type="entry name" value="Ser/Thr_kinase_AS"/>
</dbReference>
<dbReference type="InterPro" id="IPR000719">
    <property type="entry name" value="Prot_kinase_dom"/>
</dbReference>
<protein>
    <recommendedName>
        <fullName evidence="6">Protein kinase domain-containing protein</fullName>
    </recommendedName>
</protein>
<dbReference type="PANTHER" id="PTHR14030:SF4">
    <property type="entry name" value="BUB1 KINASE, ISOFORM A-RELATED"/>
    <property type="match status" value="1"/>
</dbReference>
<dbReference type="SMART" id="SM00220">
    <property type="entry name" value="S_TKc"/>
    <property type="match status" value="1"/>
</dbReference>
<evidence type="ECO:0000256" key="1">
    <source>
        <dbReference type="ARBA" id="ARBA00004629"/>
    </source>
</evidence>
<dbReference type="InterPro" id="IPR015661">
    <property type="entry name" value="Bub1/Mad3"/>
</dbReference>